<keyword evidence="1" id="KW-0663">Pyridoxal phosphate</keyword>
<dbReference type="Proteomes" id="UP000466607">
    <property type="component" value="Chromosome"/>
</dbReference>
<dbReference type="InterPro" id="IPR036390">
    <property type="entry name" value="WH_DNA-bd_sf"/>
</dbReference>
<dbReference type="GO" id="GO:0003677">
    <property type="term" value="F:DNA binding"/>
    <property type="evidence" value="ECO:0007669"/>
    <property type="project" value="UniProtKB-KW"/>
</dbReference>
<evidence type="ECO:0000256" key="1">
    <source>
        <dbReference type="ARBA" id="ARBA00022898"/>
    </source>
</evidence>
<keyword evidence="2" id="KW-0805">Transcription regulation</keyword>
<dbReference type="EMBL" id="AP022586">
    <property type="protein sequence ID" value="BBY16838.1"/>
    <property type="molecule type" value="Genomic_DNA"/>
</dbReference>
<dbReference type="SMART" id="SM00345">
    <property type="entry name" value="HTH_GNTR"/>
    <property type="match status" value="1"/>
</dbReference>
<keyword evidence="4" id="KW-0804">Transcription</keyword>
<sequence>MTIEMPARVLDVERLARELGNWRTASSSGPVYRGLADGIRMLIVDGRLPVGARLPSERALAEALRVSRTTVTAAYTQLRDAGYLLARRGARSTTALPATPSAPPTPPLPVARSTWPTPHSPHPHPPC</sequence>
<dbReference type="InterPro" id="IPR036388">
    <property type="entry name" value="WH-like_DNA-bd_sf"/>
</dbReference>
<protein>
    <recommendedName>
        <fullName evidence="6">HTH gntR-type domain-containing protein</fullName>
    </recommendedName>
</protein>
<dbReference type="PRINTS" id="PR00035">
    <property type="entry name" value="HTHGNTR"/>
</dbReference>
<keyword evidence="3" id="KW-0238">DNA-binding</keyword>
<dbReference type="AlphaFoldDB" id="A0AAD1ILZ1"/>
<dbReference type="SUPFAM" id="SSF46785">
    <property type="entry name" value="Winged helix' DNA-binding domain"/>
    <property type="match status" value="1"/>
</dbReference>
<gene>
    <name evidence="7" type="ORF">MLIT_24300</name>
</gene>
<name>A0AAD1ILZ1_9MYCO</name>
<feature type="domain" description="HTH gntR-type" evidence="6">
    <location>
        <begin position="29"/>
        <end position="98"/>
    </location>
</feature>
<evidence type="ECO:0000313" key="7">
    <source>
        <dbReference type="EMBL" id="BBY16838.1"/>
    </source>
</evidence>
<organism evidence="7 8">
    <name type="scientific">Mycolicibacterium litorale</name>
    <dbReference type="NCBI Taxonomy" id="758802"/>
    <lineage>
        <taxon>Bacteria</taxon>
        <taxon>Bacillati</taxon>
        <taxon>Actinomycetota</taxon>
        <taxon>Actinomycetes</taxon>
        <taxon>Mycobacteriales</taxon>
        <taxon>Mycobacteriaceae</taxon>
        <taxon>Mycolicibacterium</taxon>
    </lineage>
</organism>
<evidence type="ECO:0000256" key="2">
    <source>
        <dbReference type="ARBA" id="ARBA00023015"/>
    </source>
</evidence>
<accession>A0AAD1ILZ1</accession>
<dbReference type="InterPro" id="IPR051446">
    <property type="entry name" value="HTH_trans_reg/aminotransferase"/>
</dbReference>
<proteinExistence type="predicted"/>
<dbReference type="PANTHER" id="PTHR46577:SF1">
    <property type="entry name" value="HTH-TYPE TRANSCRIPTIONAL REGULATORY PROTEIN GABR"/>
    <property type="match status" value="1"/>
</dbReference>
<dbReference type="GO" id="GO:0003700">
    <property type="term" value="F:DNA-binding transcription factor activity"/>
    <property type="evidence" value="ECO:0007669"/>
    <property type="project" value="InterPro"/>
</dbReference>
<keyword evidence="8" id="KW-1185">Reference proteome</keyword>
<dbReference type="Gene3D" id="1.10.10.10">
    <property type="entry name" value="Winged helix-like DNA-binding domain superfamily/Winged helix DNA-binding domain"/>
    <property type="match status" value="1"/>
</dbReference>
<feature type="region of interest" description="Disordered" evidence="5">
    <location>
        <begin position="93"/>
        <end position="127"/>
    </location>
</feature>
<dbReference type="Pfam" id="PF00392">
    <property type="entry name" value="GntR"/>
    <property type="match status" value="1"/>
</dbReference>
<feature type="compositionally biased region" description="Pro residues" evidence="5">
    <location>
        <begin position="118"/>
        <end position="127"/>
    </location>
</feature>
<dbReference type="PANTHER" id="PTHR46577">
    <property type="entry name" value="HTH-TYPE TRANSCRIPTIONAL REGULATORY PROTEIN GABR"/>
    <property type="match status" value="1"/>
</dbReference>
<evidence type="ECO:0000256" key="4">
    <source>
        <dbReference type="ARBA" id="ARBA00023163"/>
    </source>
</evidence>
<reference evidence="7 8" key="1">
    <citation type="journal article" date="2019" name="Emerg. Microbes Infect.">
        <title>Comprehensive subspecies identification of 175 nontuberculous mycobacteria species based on 7547 genomic profiles.</title>
        <authorList>
            <person name="Matsumoto Y."/>
            <person name="Kinjo T."/>
            <person name="Motooka D."/>
            <person name="Nabeya D."/>
            <person name="Jung N."/>
            <person name="Uechi K."/>
            <person name="Horii T."/>
            <person name="Iida T."/>
            <person name="Fujita J."/>
            <person name="Nakamura S."/>
        </authorList>
    </citation>
    <scope>NUCLEOTIDE SEQUENCE [LARGE SCALE GENOMIC DNA]</scope>
    <source>
        <strain evidence="7 8">JCM 17423</strain>
    </source>
</reference>
<dbReference type="InterPro" id="IPR000524">
    <property type="entry name" value="Tscrpt_reg_HTH_GntR"/>
</dbReference>
<evidence type="ECO:0000259" key="6">
    <source>
        <dbReference type="PROSITE" id="PS50949"/>
    </source>
</evidence>
<feature type="compositionally biased region" description="Pro residues" evidence="5">
    <location>
        <begin position="100"/>
        <end position="109"/>
    </location>
</feature>
<dbReference type="PROSITE" id="PS50949">
    <property type="entry name" value="HTH_GNTR"/>
    <property type="match status" value="1"/>
</dbReference>
<evidence type="ECO:0000256" key="5">
    <source>
        <dbReference type="SAM" id="MobiDB-lite"/>
    </source>
</evidence>
<evidence type="ECO:0000313" key="8">
    <source>
        <dbReference type="Proteomes" id="UP000466607"/>
    </source>
</evidence>
<dbReference type="CDD" id="cd07377">
    <property type="entry name" value="WHTH_GntR"/>
    <property type="match status" value="1"/>
</dbReference>
<evidence type="ECO:0000256" key="3">
    <source>
        <dbReference type="ARBA" id="ARBA00023125"/>
    </source>
</evidence>